<dbReference type="EMBL" id="CP013277">
    <property type="protein sequence ID" value="AND28017.1"/>
    <property type="molecule type" value="Genomic_DNA"/>
</dbReference>
<protein>
    <submittedName>
        <fullName evidence="1">Uncharacterized protein</fullName>
    </submittedName>
</protein>
<reference evidence="1" key="1">
    <citation type="journal article" date="2017" name="Res. Microbiol.">
        <title>Comparative genomics of extrachromosomal elements in Bacillus thuringiensis subsp. israelensis.</title>
        <authorList>
            <person name="Bolotin A."/>
            <person name="Gillis A."/>
            <person name="Sanchis V."/>
            <person name="Nielsen-LeRoux C."/>
            <person name="Mahillon J."/>
            <person name="Lereclus D."/>
            <person name="Sorokin A."/>
        </authorList>
    </citation>
    <scope>NUCLEOTIDE SEQUENCE</scope>
    <source>
        <strain evidence="1">AM65-52</strain>
        <plasmid evidence="1">pAM65-52-2-350K</plasmid>
    </source>
</reference>
<evidence type="ECO:0000313" key="1">
    <source>
        <dbReference type="EMBL" id="AND28017.1"/>
    </source>
</evidence>
<sequence>MKMQGENYMTNTTDKVKAIIEENWDLTNETVNTIHFRFGTSRGEPKFVYKKDTETVNLVDKDIDSRKEALSVEVKTLIYSQIRDGVEPIDAQKVFLERNTDEMKKIIELYGGHND</sequence>
<proteinExistence type="predicted"/>
<geneLocation type="plasmid" evidence="1">
    <name>pAM65-52-2-350K</name>
</geneLocation>
<accession>A0A160LIT8</accession>
<keyword evidence="1" id="KW-0614">Plasmid</keyword>
<organism evidence="1">
    <name type="scientific">Bacillus thuringiensis subsp. israelensis</name>
    <dbReference type="NCBI Taxonomy" id="1430"/>
    <lineage>
        <taxon>Bacteria</taxon>
        <taxon>Bacillati</taxon>
        <taxon>Bacillota</taxon>
        <taxon>Bacilli</taxon>
        <taxon>Bacillales</taxon>
        <taxon>Bacillaceae</taxon>
        <taxon>Bacillus</taxon>
        <taxon>Bacillus cereus group</taxon>
    </lineage>
</organism>
<name>A0A160LIT8_BACTI</name>
<dbReference type="AlphaFoldDB" id="A0A160LIT8"/>
<gene>
    <name evidence="1" type="ORF">ATN07_30340</name>
</gene>